<proteinExistence type="predicted"/>
<organism evidence="1 2">
    <name type="scientific">Klebsiella grimontii</name>
    <dbReference type="NCBI Taxonomy" id="2058152"/>
    <lineage>
        <taxon>Bacteria</taxon>
        <taxon>Pseudomonadati</taxon>
        <taxon>Pseudomonadota</taxon>
        <taxon>Gammaproteobacteria</taxon>
        <taxon>Enterobacterales</taxon>
        <taxon>Enterobacteriaceae</taxon>
        <taxon>Klebsiella/Raoultella group</taxon>
        <taxon>Klebsiella</taxon>
    </lineage>
</organism>
<dbReference type="RefSeq" id="WP_098140460.1">
    <property type="nucleotide sequence ID" value="NZ_CBCSJA010000022.1"/>
</dbReference>
<evidence type="ECO:0000313" key="1">
    <source>
        <dbReference type="EMBL" id="SNU34296.1"/>
    </source>
</evidence>
<dbReference type="AlphaFoldDB" id="A0A285B092"/>
<gene>
    <name evidence="1" type="ORF">KOSB73_220415</name>
</gene>
<dbReference type="Proteomes" id="UP000220639">
    <property type="component" value="Unassembled WGS sequence"/>
</dbReference>
<dbReference type="EMBL" id="FZTC01000015">
    <property type="protein sequence ID" value="SNU34296.1"/>
    <property type="molecule type" value="Genomic_DNA"/>
</dbReference>
<accession>A0A285B092</accession>
<name>A0A285B092_9ENTR</name>
<protein>
    <submittedName>
        <fullName evidence="1">Uncharacterized protein</fullName>
    </submittedName>
</protein>
<reference evidence="2" key="1">
    <citation type="submission" date="2017-08" db="EMBL/GenBank/DDBJ databases">
        <authorList>
            <person name="Brisse S."/>
        </authorList>
    </citation>
    <scope>NUCLEOTIDE SEQUENCE [LARGE SCALE GENOMIC DNA]</scope>
    <source>
        <strain evidence="2">06D021</strain>
    </source>
</reference>
<sequence length="110" mass="12578">MSEQEQLQRLSEEIAKAYLRHLKETTGGDTVTYDGVTKTVVFEQLVFGLVGVAHTNARKHPDDPVLKDPHKHLSRMINLFSRPYTLTDFGLRVIEMMNEKSIHKERGVAM</sequence>
<evidence type="ECO:0000313" key="2">
    <source>
        <dbReference type="Proteomes" id="UP000220639"/>
    </source>
</evidence>